<dbReference type="InterPro" id="IPR002656">
    <property type="entry name" value="Acyl_transf_3_dom"/>
</dbReference>
<sequence length="457" mass="48641">MLRLRRPGGHDGAVGDDEDTRALHEPVRGPVAAGSTALRDPVVDLARVACILLVVVAHLLMVGVGLDPSGRIVLSRPVEEQPWFVAATWVGQVMPLFFALGGFTAATSWRRRRALGDTAADFVRSRTLRLAAPALPLFAVVATALVIATLARADPVLRDTIAAGIGVPLWFLAAYLLVQCLVPWLLALHERAPRGTLIALAGAAAIVDVARFATGSREVGLIDLVFVGGFVQQLGFWYADGWFGGRRRVQLAVIAVAAYALAWLGVAAGWHAPNMLTNLDPPTVSLMLLGVAQMSLLTLFHPALGRLMGSRSVRAGVAFVASRALTLYLWHMPVIVVIAGTSLLLPGLAPAPTDAAWWIGRPVVLAVVLIVVWLISYPLARFDRFVRAAPAGSRRPSAAAIMLAAVLALVPLLAVILRRLDLALAVAGTVLLTAAVALDRARPPRSEEARDVRPARR</sequence>
<feature type="transmembrane region" description="Helical" evidence="2">
    <location>
        <begin position="163"/>
        <end position="188"/>
    </location>
</feature>
<feature type="transmembrane region" description="Helical" evidence="2">
    <location>
        <begin position="45"/>
        <end position="66"/>
    </location>
</feature>
<keyword evidence="4" id="KW-0808">Transferase</keyword>
<feature type="region of interest" description="Disordered" evidence="1">
    <location>
        <begin position="1"/>
        <end position="21"/>
    </location>
</feature>
<feature type="transmembrane region" description="Helical" evidence="2">
    <location>
        <begin position="251"/>
        <end position="272"/>
    </location>
</feature>
<dbReference type="OrthoDB" id="8206682at2"/>
<feature type="transmembrane region" description="Helical" evidence="2">
    <location>
        <begin position="130"/>
        <end position="151"/>
    </location>
</feature>
<protein>
    <submittedName>
        <fullName evidence="4">Acyltransferase family protein</fullName>
    </submittedName>
</protein>
<evidence type="ECO:0000256" key="1">
    <source>
        <dbReference type="SAM" id="MobiDB-lite"/>
    </source>
</evidence>
<dbReference type="EMBL" id="WMLB01000013">
    <property type="protein sequence ID" value="MTH67587.1"/>
    <property type="molecule type" value="Genomic_DNA"/>
</dbReference>
<evidence type="ECO:0000259" key="3">
    <source>
        <dbReference type="Pfam" id="PF01757"/>
    </source>
</evidence>
<evidence type="ECO:0000256" key="2">
    <source>
        <dbReference type="SAM" id="Phobius"/>
    </source>
</evidence>
<feature type="transmembrane region" description="Helical" evidence="2">
    <location>
        <begin position="325"/>
        <end position="349"/>
    </location>
</feature>
<name>A0A6I3M618_9MICO</name>
<gene>
    <name evidence="4" type="ORF">GJ743_04270</name>
</gene>
<keyword evidence="4" id="KW-0012">Acyltransferase</keyword>
<keyword evidence="2" id="KW-0812">Transmembrane</keyword>
<feature type="transmembrane region" description="Helical" evidence="2">
    <location>
        <begin position="219"/>
        <end position="239"/>
    </location>
</feature>
<evidence type="ECO:0000313" key="5">
    <source>
        <dbReference type="Proteomes" id="UP000433071"/>
    </source>
</evidence>
<feature type="domain" description="Acyltransferase 3" evidence="3">
    <location>
        <begin position="43"/>
        <end position="376"/>
    </location>
</feature>
<accession>A0A6I3M618</accession>
<feature type="transmembrane region" description="Helical" evidence="2">
    <location>
        <begin position="195"/>
        <end position="213"/>
    </location>
</feature>
<evidence type="ECO:0000313" key="4">
    <source>
        <dbReference type="EMBL" id="MTH67587.1"/>
    </source>
</evidence>
<proteinExistence type="predicted"/>
<keyword evidence="2" id="KW-0472">Membrane</keyword>
<feature type="transmembrane region" description="Helical" evidence="2">
    <location>
        <begin position="86"/>
        <end position="109"/>
    </location>
</feature>
<feature type="transmembrane region" description="Helical" evidence="2">
    <location>
        <begin position="398"/>
        <end position="416"/>
    </location>
</feature>
<feature type="transmembrane region" description="Helical" evidence="2">
    <location>
        <begin position="355"/>
        <end position="377"/>
    </location>
</feature>
<dbReference type="Proteomes" id="UP000433071">
    <property type="component" value="Unassembled WGS sequence"/>
</dbReference>
<dbReference type="GO" id="GO:0016747">
    <property type="term" value="F:acyltransferase activity, transferring groups other than amino-acyl groups"/>
    <property type="evidence" value="ECO:0007669"/>
    <property type="project" value="InterPro"/>
</dbReference>
<organism evidence="4 5">
    <name type="scientific">Agromyces bracchium</name>
    <dbReference type="NCBI Taxonomy" id="88376"/>
    <lineage>
        <taxon>Bacteria</taxon>
        <taxon>Bacillati</taxon>
        <taxon>Actinomycetota</taxon>
        <taxon>Actinomycetes</taxon>
        <taxon>Micrococcales</taxon>
        <taxon>Microbacteriaceae</taxon>
        <taxon>Agromyces</taxon>
    </lineage>
</organism>
<reference evidence="4 5" key="1">
    <citation type="submission" date="2019-11" db="EMBL/GenBank/DDBJ databases">
        <title>Agromyces kandeliae sp. nov., isolated from mangrove soil.</title>
        <authorList>
            <person name="Wang R."/>
        </authorList>
    </citation>
    <scope>NUCLEOTIDE SEQUENCE [LARGE SCALE GENOMIC DNA]</scope>
    <source>
        <strain evidence="4 5">JCM 11433</strain>
    </source>
</reference>
<keyword evidence="2" id="KW-1133">Transmembrane helix</keyword>
<dbReference type="Pfam" id="PF01757">
    <property type="entry name" value="Acyl_transf_3"/>
    <property type="match status" value="1"/>
</dbReference>
<comment type="caution">
    <text evidence="4">The sequence shown here is derived from an EMBL/GenBank/DDBJ whole genome shotgun (WGS) entry which is preliminary data.</text>
</comment>
<keyword evidence="5" id="KW-1185">Reference proteome</keyword>
<dbReference type="AlphaFoldDB" id="A0A6I3M618"/>
<feature type="transmembrane region" description="Helical" evidence="2">
    <location>
        <begin position="284"/>
        <end position="304"/>
    </location>
</feature>
<feature type="transmembrane region" description="Helical" evidence="2">
    <location>
        <begin position="422"/>
        <end position="438"/>
    </location>
</feature>